<gene>
    <name evidence="6" type="ORF">PCOR1465_LOCUS666</name>
</gene>
<dbReference type="Pfam" id="PF01923">
    <property type="entry name" value="Cob_adeno_trans"/>
    <property type="match status" value="1"/>
</dbReference>
<dbReference type="Gene3D" id="1.20.1200.10">
    <property type="entry name" value="Cobalamin adenosyltransferase-like"/>
    <property type="match status" value="1"/>
</dbReference>
<comment type="similarity">
    <text evidence="4">Belongs to the Cob(I)alamin adenosyltransferase family.</text>
</comment>
<evidence type="ECO:0000259" key="5">
    <source>
        <dbReference type="Pfam" id="PF01923"/>
    </source>
</evidence>
<dbReference type="EMBL" id="HBFZ01000995">
    <property type="protein sequence ID" value="CAD8987882.1"/>
    <property type="molecule type" value="Transcribed_RNA"/>
</dbReference>
<protein>
    <recommendedName>
        <fullName evidence="5">Cobalamin adenosyltransferase-like domain-containing protein</fullName>
    </recommendedName>
</protein>
<evidence type="ECO:0000256" key="4">
    <source>
        <dbReference type="RuleBase" id="RU366026"/>
    </source>
</evidence>
<evidence type="ECO:0000256" key="3">
    <source>
        <dbReference type="ARBA" id="ARBA00022840"/>
    </source>
</evidence>
<keyword evidence="2 4" id="KW-0547">Nucleotide-binding</keyword>
<evidence type="ECO:0000313" key="6">
    <source>
        <dbReference type="EMBL" id="CAD8987882.1"/>
    </source>
</evidence>
<reference evidence="6" key="1">
    <citation type="submission" date="2021-01" db="EMBL/GenBank/DDBJ databases">
        <authorList>
            <person name="Corre E."/>
            <person name="Pelletier E."/>
            <person name="Niang G."/>
            <person name="Scheremetjew M."/>
            <person name="Finn R."/>
            <person name="Kale V."/>
            <person name="Holt S."/>
            <person name="Cochrane G."/>
            <person name="Meng A."/>
            <person name="Brown T."/>
            <person name="Cohen L."/>
        </authorList>
    </citation>
    <scope>NUCLEOTIDE SEQUENCE</scope>
    <source>
        <strain evidence="6">RCC1383</strain>
    </source>
</reference>
<sequence length="110" mass="12157">MDKATERKAQRAAFPPGLAATLEQWIDAWDAALPPLQNFILPSGGQAASFLHLARTVCRRAERRIVPLIQAGQISQDVGLFMNRLSDYLFTAARIAAKHANKPEVVYKKA</sequence>
<dbReference type="PANTHER" id="PTHR12213:SF0">
    <property type="entry name" value="CORRINOID ADENOSYLTRANSFERASE MMAB"/>
    <property type="match status" value="1"/>
</dbReference>
<dbReference type="AlphaFoldDB" id="A0A7S1MZP7"/>
<dbReference type="InterPro" id="IPR016030">
    <property type="entry name" value="CblAdoTrfase-like"/>
</dbReference>
<dbReference type="InterPro" id="IPR029499">
    <property type="entry name" value="PduO-typ"/>
</dbReference>
<dbReference type="PANTHER" id="PTHR12213">
    <property type="entry name" value="CORRINOID ADENOSYLTRANSFERASE"/>
    <property type="match status" value="1"/>
</dbReference>
<organism evidence="6">
    <name type="scientific">Phaeocystis cordata</name>
    <dbReference type="NCBI Taxonomy" id="118079"/>
    <lineage>
        <taxon>Eukaryota</taxon>
        <taxon>Haptista</taxon>
        <taxon>Haptophyta</taxon>
        <taxon>Prymnesiophyceae</taxon>
        <taxon>Phaeocystales</taxon>
        <taxon>Phaeocystaceae</taxon>
        <taxon>Phaeocystis</taxon>
    </lineage>
</organism>
<proteinExistence type="inferred from homology"/>
<feature type="domain" description="Cobalamin adenosyltransferase-like" evidence="5">
    <location>
        <begin position="5"/>
        <end position="95"/>
    </location>
</feature>
<keyword evidence="1 4" id="KW-0808">Transferase</keyword>
<dbReference type="GO" id="GO:0008817">
    <property type="term" value="F:corrinoid adenosyltransferase activity"/>
    <property type="evidence" value="ECO:0007669"/>
    <property type="project" value="TreeGrafter"/>
</dbReference>
<dbReference type="GO" id="GO:0005524">
    <property type="term" value="F:ATP binding"/>
    <property type="evidence" value="ECO:0007669"/>
    <property type="project" value="UniProtKB-UniRule"/>
</dbReference>
<dbReference type="InterPro" id="IPR036451">
    <property type="entry name" value="CblAdoTrfase-like_sf"/>
</dbReference>
<dbReference type="SUPFAM" id="SSF89028">
    <property type="entry name" value="Cobalamin adenosyltransferase-like"/>
    <property type="match status" value="1"/>
</dbReference>
<evidence type="ECO:0000256" key="2">
    <source>
        <dbReference type="ARBA" id="ARBA00022741"/>
    </source>
</evidence>
<evidence type="ECO:0000256" key="1">
    <source>
        <dbReference type="ARBA" id="ARBA00022679"/>
    </source>
</evidence>
<accession>A0A7S1MZP7</accession>
<keyword evidence="3 4" id="KW-0067">ATP-binding</keyword>
<name>A0A7S1MZP7_9EUKA</name>